<dbReference type="InterPro" id="IPR014710">
    <property type="entry name" value="RmlC-like_jellyroll"/>
</dbReference>
<sequence>MGLFGVSLELWSRDTDSEISIVEHPFDVGAIVPVHQHTREDEYSIALEGEMGFRSGDCEAVFGPGGNITKPRRETHTMWNAGTGARRGDLVFRQQQRHPVHRSGGVPRQDQTARAPD</sequence>
<dbReference type="RefSeq" id="WP_285974237.1">
    <property type="nucleotide sequence ID" value="NZ_CP127294.1"/>
</dbReference>
<evidence type="ECO:0000313" key="4">
    <source>
        <dbReference type="Proteomes" id="UP001236014"/>
    </source>
</evidence>
<evidence type="ECO:0000259" key="2">
    <source>
        <dbReference type="Pfam" id="PF07883"/>
    </source>
</evidence>
<dbReference type="Pfam" id="PF07883">
    <property type="entry name" value="Cupin_2"/>
    <property type="match status" value="1"/>
</dbReference>
<protein>
    <submittedName>
        <fullName evidence="3">Cupin domain-containing protein</fullName>
    </submittedName>
</protein>
<dbReference type="KEGG" id="acab:QRX50_24505"/>
<reference evidence="3 4" key="1">
    <citation type="submission" date="2023-06" db="EMBL/GenBank/DDBJ databases">
        <authorList>
            <person name="Oyuntsetseg B."/>
            <person name="Kim S.B."/>
        </authorList>
    </citation>
    <scope>NUCLEOTIDE SEQUENCE [LARGE SCALE GENOMIC DNA]</scope>
    <source>
        <strain evidence="3 4">2-15</strain>
    </source>
</reference>
<dbReference type="AlphaFoldDB" id="A0A9Y2IR75"/>
<dbReference type="Proteomes" id="UP001236014">
    <property type="component" value="Chromosome"/>
</dbReference>
<dbReference type="InterPro" id="IPR011051">
    <property type="entry name" value="RmlC_Cupin_sf"/>
</dbReference>
<dbReference type="InterPro" id="IPR013096">
    <property type="entry name" value="Cupin_2"/>
</dbReference>
<evidence type="ECO:0000256" key="1">
    <source>
        <dbReference type="SAM" id="MobiDB-lite"/>
    </source>
</evidence>
<gene>
    <name evidence="3" type="ORF">QRX50_24505</name>
</gene>
<dbReference type="Gene3D" id="2.60.120.10">
    <property type="entry name" value="Jelly Rolls"/>
    <property type="match status" value="1"/>
</dbReference>
<feature type="domain" description="Cupin type-2" evidence="2">
    <location>
        <begin position="27"/>
        <end position="84"/>
    </location>
</feature>
<proteinExistence type="predicted"/>
<dbReference type="SUPFAM" id="SSF51182">
    <property type="entry name" value="RmlC-like cupins"/>
    <property type="match status" value="1"/>
</dbReference>
<name>A0A9Y2IR75_9PSEU</name>
<keyword evidence="4" id="KW-1185">Reference proteome</keyword>
<dbReference type="EMBL" id="CP127294">
    <property type="protein sequence ID" value="WIX83691.1"/>
    <property type="molecule type" value="Genomic_DNA"/>
</dbReference>
<evidence type="ECO:0000313" key="3">
    <source>
        <dbReference type="EMBL" id="WIX83691.1"/>
    </source>
</evidence>
<accession>A0A9Y2IR75</accession>
<organism evidence="3 4">
    <name type="scientific">Amycolatopsis carbonis</name>
    <dbReference type="NCBI Taxonomy" id="715471"/>
    <lineage>
        <taxon>Bacteria</taxon>
        <taxon>Bacillati</taxon>
        <taxon>Actinomycetota</taxon>
        <taxon>Actinomycetes</taxon>
        <taxon>Pseudonocardiales</taxon>
        <taxon>Pseudonocardiaceae</taxon>
        <taxon>Amycolatopsis</taxon>
    </lineage>
</organism>
<feature type="region of interest" description="Disordered" evidence="1">
    <location>
        <begin position="95"/>
        <end position="117"/>
    </location>
</feature>